<feature type="coiled-coil region" evidence="1">
    <location>
        <begin position="344"/>
        <end position="371"/>
    </location>
</feature>
<keyword evidence="1" id="KW-0175">Coiled coil</keyword>
<keyword evidence="2" id="KW-1133">Transmembrane helix</keyword>
<gene>
    <name evidence="3" type="ORF">IQ24_01071</name>
</gene>
<evidence type="ECO:0000313" key="4">
    <source>
        <dbReference type="Proteomes" id="UP000316225"/>
    </source>
</evidence>
<evidence type="ECO:0000256" key="1">
    <source>
        <dbReference type="SAM" id="Coils"/>
    </source>
</evidence>
<feature type="transmembrane region" description="Helical" evidence="2">
    <location>
        <begin position="404"/>
        <end position="425"/>
    </location>
</feature>
<keyword evidence="2" id="KW-0812">Transmembrane</keyword>
<sequence>MGPIQSLEDLISLVRRRLPLILTLLVVGGLISIYLAVSSPRVYEAAAVIQIDTPAIADTSSDASLPASRRVQLIEQRLMVRENLLQVIERHGLFADAPQLSESQRIAALRSSTRIESISAPGVTADSRMSLAAIVITSQAETSATAAALANDFADSVVNRDRENREGRIVEAQNYLTSEETRLNDAIAAHDRKVVEFSSQNEDSLPASQEYLQAELTQIAETETTLERDIMALQRDRLALEATSTGEDTRPAASLVQQIRSAEVELAQARRTLAPEHPEIARLEANLQLLQAGGANTGAVAVLRQTELIDSQLKQLAGQKLTLETRRIEIERARARAPQVGRELDGLAREQQRLQDRYAEISRQLAQVEAQQLLMKNDQAEQFVLLERAIAPEYPASSNRKKSAAFGMFASIALALGAAFILEFLNPVLRRSKQFEKAVGTRPIVSLPYRMSERDYRRRTRRRIYMAVLLVFGFFGALWLAGKIPGLPSPGVVSTPTDGLG</sequence>
<name>A0A562NUB4_9RHOB</name>
<accession>A0A562NUB4</accession>
<keyword evidence="2" id="KW-0472">Membrane</keyword>
<evidence type="ECO:0000313" key="3">
    <source>
        <dbReference type="EMBL" id="TWI35713.1"/>
    </source>
</evidence>
<feature type="transmembrane region" description="Helical" evidence="2">
    <location>
        <begin position="20"/>
        <end position="37"/>
    </location>
</feature>
<dbReference type="InterPro" id="IPR050445">
    <property type="entry name" value="Bact_polysacc_biosynth/exp"/>
</dbReference>
<dbReference type="EMBL" id="VLKU01000003">
    <property type="protein sequence ID" value="TWI35713.1"/>
    <property type="molecule type" value="Genomic_DNA"/>
</dbReference>
<comment type="caution">
    <text evidence="3">The sequence shown here is derived from an EMBL/GenBank/DDBJ whole genome shotgun (WGS) entry which is preliminary data.</text>
</comment>
<dbReference type="AlphaFoldDB" id="A0A562NUB4"/>
<protein>
    <submittedName>
        <fullName evidence="3">Uncharacterized protein involved in exopolysaccharide biosynthesis</fullName>
    </submittedName>
</protein>
<organism evidence="3 4">
    <name type="scientific">Paracoccus sulfuroxidans</name>
    <dbReference type="NCBI Taxonomy" id="384678"/>
    <lineage>
        <taxon>Bacteria</taxon>
        <taxon>Pseudomonadati</taxon>
        <taxon>Pseudomonadota</taxon>
        <taxon>Alphaproteobacteria</taxon>
        <taxon>Rhodobacterales</taxon>
        <taxon>Paracoccaceae</taxon>
        <taxon>Paracoccus</taxon>
    </lineage>
</organism>
<keyword evidence="4" id="KW-1185">Reference proteome</keyword>
<feature type="transmembrane region" description="Helical" evidence="2">
    <location>
        <begin position="464"/>
        <end position="482"/>
    </location>
</feature>
<evidence type="ECO:0000256" key="2">
    <source>
        <dbReference type="SAM" id="Phobius"/>
    </source>
</evidence>
<dbReference type="Proteomes" id="UP000316225">
    <property type="component" value="Unassembled WGS sequence"/>
</dbReference>
<reference evidence="3 4" key="1">
    <citation type="journal article" date="2015" name="Stand. Genomic Sci.">
        <title>Genomic Encyclopedia of Bacterial and Archaeal Type Strains, Phase III: the genomes of soil and plant-associated and newly described type strains.</title>
        <authorList>
            <person name="Whitman W.B."/>
            <person name="Woyke T."/>
            <person name="Klenk H.P."/>
            <person name="Zhou Y."/>
            <person name="Lilburn T.G."/>
            <person name="Beck B.J."/>
            <person name="De Vos P."/>
            <person name="Vandamme P."/>
            <person name="Eisen J.A."/>
            <person name="Garrity G."/>
            <person name="Hugenholtz P."/>
            <person name="Kyrpides N.C."/>
        </authorList>
    </citation>
    <scope>NUCLEOTIDE SEQUENCE [LARGE SCALE GENOMIC DNA]</scope>
    <source>
        <strain evidence="3 4">CGMCC 1.5364</strain>
    </source>
</reference>
<dbReference type="PANTHER" id="PTHR32309:SF31">
    <property type="entry name" value="CAPSULAR EXOPOLYSACCHARIDE FAMILY"/>
    <property type="match status" value="1"/>
</dbReference>
<dbReference type="PANTHER" id="PTHR32309">
    <property type="entry name" value="TYROSINE-PROTEIN KINASE"/>
    <property type="match status" value="1"/>
</dbReference>
<proteinExistence type="predicted"/>